<proteinExistence type="inferred from homology"/>
<feature type="chain" id="PRO_5025608757" evidence="6">
    <location>
        <begin position="21"/>
        <end position="81"/>
    </location>
</feature>
<evidence type="ECO:0000256" key="5">
    <source>
        <dbReference type="ARBA" id="ARBA00023157"/>
    </source>
</evidence>
<dbReference type="GO" id="GO:0005179">
    <property type="term" value="F:hormone activity"/>
    <property type="evidence" value="ECO:0007669"/>
    <property type="project" value="InterPro"/>
</dbReference>
<evidence type="ECO:0000256" key="3">
    <source>
        <dbReference type="ARBA" id="ARBA00022525"/>
    </source>
</evidence>
<evidence type="ECO:0000256" key="4">
    <source>
        <dbReference type="ARBA" id="ARBA00022729"/>
    </source>
</evidence>
<feature type="signal peptide" evidence="6">
    <location>
        <begin position="1"/>
        <end position="20"/>
    </location>
</feature>
<dbReference type="Gene3D" id="1.10.100.10">
    <property type="entry name" value="Insulin-like"/>
    <property type="match status" value="1"/>
</dbReference>
<evidence type="ECO:0000256" key="6">
    <source>
        <dbReference type="SAM" id="SignalP"/>
    </source>
</evidence>
<keyword evidence="3" id="KW-0964">Secreted</keyword>
<evidence type="ECO:0000313" key="7">
    <source>
        <dbReference type="EMBL" id="KAF1766376.1"/>
    </source>
</evidence>
<protein>
    <submittedName>
        <fullName evidence="7">Uncharacterized protein</fullName>
    </submittedName>
</protein>
<comment type="similarity">
    <text evidence="2">Belongs to the insulin family.</text>
</comment>
<dbReference type="EMBL" id="WUAV01000002">
    <property type="protein sequence ID" value="KAF1766376.1"/>
    <property type="molecule type" value="Genomic_DNA"/>
</dbReference>
<dbReference type="RefSeq" id="XP_053589776.1">
    <property type="nucleotide sequence ID" value="XM_053725582.1"/>
</dbReference>
<dbReference type="GO" id="GO:0005576">
    <property type="term" value="C:extracellular region"/>
    <property type="evidence" value="ECO:0007669"/>
    <property type="project" value="UniProtKB-SubCell"/>
</dbReference>
<evidence type="ECO:0000256" key="2">
    <source>
        <dbReference type="ARBA" id="ARBA00009034"/>
    </source>
</evidence>
<evidence type="ECO:0000256" key="1">
    <source>
        <dbReference type="ARBA" id="ARBA00004613"/>
    </source>
</evidence>
<comment type="caution">
    <text evidence="7">The sequence shown here is derived from an EMBL/GenBank/DDBJ whole genome shotgun (WGS) entry which is preliminary data.</text>
</comment>
<sequence>MKFLVLFLLVTFNFFSQCSSYPNSFSDKSCGKTIMARFWSLCPSGTATTDPRSLYFATLMCGVGFSDEEIQSMLCPDNSNN</sequence>
<dbReference type="GeneID" id="78774180"/>
<dbReference type="AlphaFoldDB" id="A0A6A5HI69"/>
<dbReference type="KEGG" id="crq:GCK72_006333"/>
<gene>
    <name evidence="7" type="ORF">GCK72_006333</name>
</gene>
<dbReference type="Pfam" id="PF03488">
    <property type="entry name" value="Ins_beta"/>
    <property type="match status" value="1"/>
</dbReference>
<name>A0A6A5HI69_CAERE</name>
<evidence type="ECO:0000313" key="8">
    <source>
        <dbReference type="Proteomes" id="UP000483820"/>
    </source>
</evidence>
<organism evidence="7 8">
    <name type="scientific">Caenorhabditis remanei</name>
    <name type="common">Caenorhabditis vulgaris</name>
    <dbReference type="NCBI Taxonomy" id="31234"/>
    <lineage>
        <taxon>Eukaryota</taxon>
        <taxon>Metazoa</taxon>
        <taxon>Ecdysozoa</taxon>
        <taxon>Nematoda</taxon>
        <taxon>Chromadorea</taxon>
        <taxon>Rhabditida</taxon>
        <taxon>Rhabditina</taxon>
        <taxon>Rhabditomorpha</taxon>
        <taxon>Rhabditoidea</taxon>
        <taxon>Rhabditidae</taxon>
        <taxon>Peloderinae</taxon>
        <taxon>Caenorhabditis</taxon>
    </lineage>
</organism>
<keyword evidence="4 6" id="KW-0732">Signal</keyword>
<dbReference type="Proteomes" id="UP000483820">
    <property type="component" value="Chromosome II"/>
</dbReference>
<accession>A0A6A5HI69</accession>
<keyword evidence="5" id="KW-1015">Disulfide bond</keyword>
<dbReference type="InterPro" id="IPR003235">
    <property type="entry name" value="Nem_insulin-like_b-type"/>
</dbReference>
<reference evidence="7 8" key="1">
    <citation type="submission" date="2019-12" db="EMBL/GenBank/DDBJ databases">
        <title>Chromosome-level assembly of the Caenorhabditis remanei genome.</title>
        <authorList>
            <person name="Teterina A.A."/>
            <person name="Willis J.H."/>
            <person name="Phillips P.C."/>
        </authorList>
    </citation>
    <scope>NUCLEOTIDE SEQUENCE [LARGE SCALE GENOMIC DNA]</scope>
    <source>
        <strain evidence="7 8">PX506</strain>
        <tissue evidence="7">Whole organism</tissue>
    </source>
</reference>
<dbReference type="CTD" id="78774180"/>
<comment type="subcellular location">
    <subcellularLocation>
        <location evidence="1">Secreted</location>
    </subcellularLocation>
</comment>